<keyword evidence="1" id="KW-1133">Transmembrane helix</keyword>
<evidence type="ECO:0000313" key="3">
    <source>
        <dbReference type="Proteomes" id="UP001153321"/>
    </source>
</evidence>
<protein>
    <submittedName>
        <fullName evidence="2">Uncharacterized protein</fullName>
    </submittedName>
</protein>
<name>A0A9P0I7W5_SPOLI</name>
<evidence type="ECO:0000313" key="2">
    <source>
        <dbReference type="EMBL" id="CAH1642699.1"/>
    </source>
</evidence>
<keyword evidence="3" id="KW-1185">Reference proteome</keyword>
<evidence type="ECO:0000256" key="1">
    <source>
        <dbReference type="SAM" id="Phobius"/>
    </source>
</evidence>
<dbReference type="Proteomes" id="UP001153321">
    <property type="component" value="Chromosome 28"/>
</dbReference>
<keyword evidence="1" id="KW-0472">Membrane</keyword>
<dbReference type="AlphaFoldDB" id="A0A9P0I7W5"/>
<accession>A0A9P0I7W5</accession>
<feature type="transmembrane region" description="Helical" evidence="1">
    <location>
        <begin position="6"/>
        <end position="25"/>
    </location>
</feature>
<dbReference type="EMBL" id="LR824559">
    <property type="protein sequence ID" value="CAH1642699.1"/>
    <property type="molecule type" value="Genomic_DNA"/>
</dbReference>
<proteinExistence type="predicted"/>
<sequence length="303" mass="35615">MASPFSFSYILFIVAVFVIVQCFSAQKIKPRFKSFYFVLPEINTTNVDRRSHLKFDHVMEYCKKRDLVCKSNLLQVCAVRIKENKREYKDFENDCYLFLSNMCDHPSEEYYITDTGNCTQYLASRRNDVRRTTLPTTKLNVTLPATKLNVTLPATKLNGTLPKKKNKNRIKNRGSKNAALRQEYAYSFDNHVCPNHCTNGYRPTCLMVNRMMGKYFKVWYFLNHCEADRYYCKIWPELETPPDKDQPKVLTTEVGWNFCGAFEFVQFSLFSDNVSSMHHYGWLNGNQAFTYALKPHERIPDYK</sequence>
<organism evidence="2 3">
    <name type="scientific">Spodoptera littoralis</name>
    <name type="common">Egyptian cotton leafworm</name>
    <dbReference type="NCBI Taxonomy" id="7109"/>
    <lineage>
        <taxon>Eukaryota</taxon>
        <taxon>Metazoa</taxon>
        <taxon>Ecdysozoa</taxon>
        <taxon>Arthropoda</taxon>
        <taxon>Hexapoda</taxon>
        <taxon>Insecta</taxon>
        <taxon>Pterygota</taxon>
        <taxon>Neoptera</taxon>
        <taxon>Endopterygota</taxon>
        <taxon>Lepidoptera</taxon>
        <taxon>Glossata</taxon>
        <taxon>Ditrysia</taxon>
        <taxon>Noctuoidea</taxon>
        <taxon>Noctuidae</taxon>
        <taxon>Amphipyrinae</taxon>
        <taxon>Spodoptera</taxon>
    </lineage>
</organism>
<reference evidence="2" key="1">
    <citation type="submission" date="2022-02" db="EMBL/GenBank/DDBJ databases">
        <authorList>
            <person name="King R."/>
        </authorList>
    </citation>
    <scope>NUCLEOTIDE SEQUENCE</scope>
</reference>
<gene>
    <name evidence="2" type="ORF">SPLIT_LOCUS8055</name>
</gene>
<keyword evidence="1" id="KW-0812">Transmembrane</keyword>